<protein>
    <submittedName>
        <fullName evidence="1">Uncharacterized protein</fullName>
    </submittedName>
</protein>
<evidence type="ECO:0000313" key="1">
    <source>
        <dbReference type="EMBL" id="ACE85872.1"/>
    </source>
</evidence>
<gene>
    <name evidence="1" type="ordered locus">CJA_2508</name>
</gene>
<dbReference type="EMBL" id="CP000934">
    <property type="protein sequence ID" value="ACE85872.1"/>
    <property type="molecule type" value="Genomic_DNA"/>
</dbReference>
<dbReference type="KEGG" id="cja:CJA_2508"/>
<dbReference type="eggNOG" id="ENOG50342YY">
    <property type="taxonomic scope" value="Bacteria"/>
</dbReference>
<keyword evidence="2" id="KW-1185">Reference proteome</keyword>
<dbReference type="OrthoDB" id="6196614at2"/>
<dbReference type="Proteomes" id="UP000001036">
    <property type="component" value="Chromosome"/>
</dbReference>
<dbReference type="RefSeq" id="WP_012488105.1">
    <property type="nucleotide sequence ID" value="NC_010995.1"/>
</dbReference>
<name>B3PKZ5_CELJU</name>
<sequence>MRNYIAVILLFSVQCIGAVELSNAILTDGQLAGISESQRKELIKVSDVLESQNIDVNSSIAITNLGLGSVWYMLSEGKKIYAANAEVKQYLGGWKLDPYKDHLILSGEYLAAAEVMAVDQGVEFSKPSDPFSIIQTRTPAYTIFGEAEKNTIGCFENAPLRYGDINGQPELVLMLGKNLIIFSAGLKKVTFSMHYYQDDEWPLDEVEAEGIEHDQPKDPQYLAGSTYDALRIGKGGLFPAWRSLGKIYVGNFSSENAKDILLWRKLYESRLVEDSVEGFKTLGNLYVHYQLVNGEYRRQATASNVVKDWLEAKNLTWQKGYPSKSECPGQVGQLIPEMHDPLLNDPDVLK</sequence>
<reference evidence="1 2" key="1">
    <citation type="journal article" date="2008" name="J. Bacteriol.">
        <title>Insights into plant cell wall degradation from the genome sequence of the soil bacterium Cellvibrio japonicus.</title>
        <authorList>
            <person name="Deboy R.T."/>
            <person name="Mongodin E.F."/>
            <person name="Fouts D.E."/>
            <person name="Tailford L.E."/>
            <person name="Khouri H."/>
            <person name="Emerson J.B."/>
            <person name="Mohamoud Y."/>
            <person name="Watkins K."/>
            <person name="Henrissat B."/>
            <person name="Gilbert H.J."/>
            <person name="Nelson K.E."/>
        </authorList>
    </citation>
    <scope>NUCLEOTIDE SEQUENCE [LARGE SCALE GENOMIC DNA]</scope>
    <source>
        <strain evidence="1 2">Ueda107</strain>
    </source>
</reference>
<proteinExistence type="predicted"/>
<dbReference type="STRING" id="498211.CJA_2508"/>
<evidence type="ECO:0000313" key="2">
    <source>
        <dbReference type="Proteomes" id="UP000001036"/>
    </source>
</evidence>
<dbReference type="HOGENOM" id="CLU_899233_0_0_6"/>
<dbReference type="AlphaFoldDB" id="B3PKZ5"/>
<organism evidence="1 2">
    <name type="scientific">Cellvibrio japonicus (strain Ueda107)</name>
    <name type="common">Pseudomonas fluorescens subsp. cellulosa</name>
    <dbReference type="NCBI Taxonomy" id="498211"/>
    <lineage>
        <taxon>Bacteria</taxon>
        <taxon>Pseudomonadati</taxon>
        <taxon>Pseudomonadota</taxon>
        <taxon>Gammaproteobacteria</taxon>
        <taxon>Cellvibrionales</taxon>
        <taxon>Cellvibrionaceae</taxon>
        <taxon>Cellvibrio</taxon>
    </lineage>
</organism>
<accession>B3PKZ5</accession>